<protein>
    <recommendedName>
        <fullName evidence="1">RNA-directed DNA polymerase</fullName>
        <ecNumber evidence="1">2.7.7.49</ecNumber>
    </recommendedName>
</protein>
<proteinExistence type="predicted"/>
<reference evidence="12 14" key="1">
    <citation type="submission" date="2023-03" db="EMBL/GenBank/DDBJ databases">
        <title>Genome insight into feeding habits of ladybird beetles.</title>
        <authorList>
            <person name="Li H.-S."/>
            <person name="Huang Y.-H."/>
            <person name="Pang H."/>
        </authorList>
    </citation>
    <scope>NUCLEOTIDE SEQUENCE [LARGE SCALE GENOMIC DNA]</scope>
    <source>
        <strain evidence="12">SYSU_2023b</strain>
        <tissue evidence="12">Whole body</tissue>
    </source>
</reference>
<dbReference type="GO" id="GO:0015074">
    <property type="term" value="P:DNA integration"/>
    <property type="evidence" value="ECO:0007669"/>
    <property type="project" value="InterPro"/>
</dbReference>
<dbReference type="InterPro" id="IPR043128">
    <property type="entry name" value="Rev_trsase/Diguanyl_cyclase"/>
</dbReference>
<keyword evidence="4" id="KW-0540">Nuclease</keyword>
<evidence type="ECO:0000313" key="13">
    <source>
        <dbReference type="EMBL" id="KAK9892629.1"/>
    </source>
</evidence>
<dbReference type="Gene3D" id="3.30.70.270">
    <property type="match status" value="2"/>
</dbReference>
<dbReference type="Gene3D" id="3.30.420.10">
    <property type="entry name" value="Ribonuclease H-like superfamily/Ribonuclease H"/>
    <property type="match status" value="1"/>
</dbReference>
<dbReference type="Gene3D" id="1.10.340.70">
    <property type="match status" value="1"/>
</dbReference>
<dbReference type="EMBL" id="JARQZJ010000052">
    <property type="protein sequence ID" value="KAK9878652.1"/>
    <property type="molecule type" value="Genomic_DNA"/>
</dbReference>
<evidence type="ECO:0000313" key="12">
    <source>
        <dbReference type="EMBL" id="KAK9889060.1"/>
    </source>
</evidence>
<evidence type="ECO:0000256" key="7">
    <source>
        <dbReference type="ARBA" id="ARBA00023268"/>
    </source>
</evidence>
<gene>
    <name evidence="12" type="ORF">WA026_004336</name>
    <name evidence="11" type="ORF">WA026_019958</name>
    <name evidence="13" type="ORF">WA026_021007</name>
    <name evidence="10" type="ORF">WA026_023102</name>
</gene>
<dbReference type="InterPro" id="IPR021109">
    <property type="entry name" value="Peptidase_aspartic_dom_sf"/>
</dbReference>
<dbReference type="InterPro" id="IPR001584">
    <property type="entry name" value="Integrase_cat-core"/>
</dbReference>
<comment type="caution">
    <text evidence="12">The sequence shown here is derived from an EMBL/GenBank/DDBJ whole genome shotgun (WGS) entry which is preliminary data.</text>
</comment>
<dbReference type="InterPro" id="IPR041577">
    <property type="entry name" value="RT_RNaseH_2"/>
</dbReference>
<dbReference type="AlphaFoldDB" id="A0AAW1V325"/>
<dbReference type="GO" id="GO:0042575">
    <property type="term" value="C:DNA polymerase complex"/>
    <property type="evidence" value="ECO:0007669"/>
    <property type="project" value="UniProtKB-ARBA"/>
</dbReference>
<keyword evidence="5" id="KW-0255">Endonuclease</keyword>
<dbReference type="Gene3D" id="2.40.70.10">
    <property type="entry name" value="Acid Proteases"/>
    <property type="match status" value="1"/>
</dbReference>
<dbReference type="PANTHER" id="PTHR37984:SF5">
    <property type="entry name" value="PROTEIN NYNRIN-LIKE"/>
    <property type="match status" value="1"/>
</dbReference>
<feature type="domain" description="Integrase catalytic" evidence="9">
    <location>
        <begin position="732"/>
        <end position="891"/>
    </location>
</feature>
<keyword evidence="5" id="KW-0378">Hydrolase</keyword>
<evidence type="ECO:0000256" key="6">
    <source>
        <dbReference type="ARBA" id="ARBA00022918"/>
    </source>
</evidence>
<dbReference type="SUPFAM" id="SSF56672">
    <property type="entry name" value="DNA/RNA polymerases"/>
    <property type="match status" value="1"/>
</dbReference>
<evidence type="ECO:0000313" key="10">
    <source>
        <dbReference type="EMBL" id="KAK9878652.1"/>
    </source>
</evidence>
<keyword evidence="2" id="KW-0808">Transferase</keyword>
<feature type="domain" description="Reverse transcriptase" evidence="8">
    <location>
        <begin position="210"/>
        <end position="392"/>
    </location>
</feature>
<dbReference type="SUPFAM" id="SSF53098">
    <property type="entry name" value="Ribonuclease H-like"/>
    <property type="match status" value="1"/>
</dbReference>
<dbReference type="EC" id="2.7.7.49" evidence="1"/>
<dbReference type="InterPro" id="IPR036397">
    <property type="entry name" value="RNaseH_sf"/>
</dbReference>
<dbReference type="PANTHER" id="PTHR37984">
    <property type="entry name" value="PROTEIN CBG26694"/>
    <property type="match status" value="1"/>
</dbReference>
<dbReference type="GO" id="GO:0004519">
    <property type="term" value="F:endonuclease activity"/>
    <property type="evidence" value="ECO:0007669"/>
    <property type="project" value="UniProtKB-KW"/>
</dbReference>
<dbReference type="CDD" id="cd09274">
    <property type="entry name" value="RNase_HI_RT_Ty3"/>
    <property type="match status" value="1"/>
</dbReference>
<name>A0AAW1V325_9CUCU</name>
<dbReference type="Pfam" id="PF17919">
    <property type="entry name" value="RT_RNaseH_2"/>
    <property type="match status" value="1"/>
</dbReference>
<dbReference type="InterPro" id="IPR000477">
    <property type="entry name" value="RT_dom"/>
</dbReference>
<evidence type="ECO:0000256" key="2">
    <source>
        <dbReference type="ARBA" id="ARBA00022679"/>
    </source>
</evidence>
<dbReference type="Pfam" id="PF00078">
    <property type="entry name" value="RVT_1"/>
    <property type="match status" value="1"/>
</dbReference>
<dbReference type="PROSITE" id="PS50878">
    <property type="entry name" value="RT_POL"/>
    <property type="match status" value="1"/>
</dbReference>
<dbReference type="Pfam" id="PF00665">
    <property type="entry name" value="rve"/>
    <property type="match status" value="1"/>
</dbReference>
<evidence type="ECO:0000313" key="11">
    <source>
        <dbReference type="EMBL" id="KAK9887032.1"/>
    </source>
</evidence>
<dbReference type="CDD" id="cd01647">
    <property type="entry name" value="RT_LTR"/>
    <property type="match status" value="1"/>
</dbReference>
<keyword evidence="3" id="KW-0548">Nucleotidyltransferase</keyword>
<organism evidence="12 14">
    <name type="scientific">Henosepilachna vigintioctopunctata</name>
    <dbReference type="NCBI Taxonomy" id="420089"/>
    <lineage>
        <taxon>Eukaryota</taxon>
        <taxon>Metazoa</taxon>
        <taxon>Ecdysozoa</taxon>
        <taxon>Arthropoda</taxon>
        <taxon>Hexapoda</taxon>
        <taxon>Insecta</taxon>
        <taxon>Pterygota</taxon>
        <taxon>Neoptera</taxon>
        <taxon>Endopterygota</taxon>
        <taxon>Coleoptera</taxon>
        <taxon>Polyphaga</taxon>
        <taxon>Cucujiformia</taxon>
        <taxon>Coccinelloidea</taxon>
        <taxon>Coccinellidae</taxon>
        <taxon>Epilachninae</taxon>
        <taxon>Epilachnini</taxon>
        <taxon>Henosepilachna</taxon>
    </lineage>
</organism>
<dbReference type="InterPro" id="IPR012337">
    <property type="entry name" value="RNaseH-like_sf"/>
</dbReference>
<dbReference type="FunFam" id="3.10.20.370:FF:000001">
    <property type="entry name" value="Retrovirus-related Pol polyprotein from transposon 17.6-like protein"/>
    <property type="match status" value="1"/>
</dbReference>
<dbReference type="InterPro" id="IPR043502">
    <property type="entry name" value="DNA/RNA_pol_sf"/>
</dbReference>
<evidence type="ECO:0000313" key="14">
    <source>
        <dbReference type="Proteomes" id="UP001431783"/>
    </source>
</evidence>
<sequence>MLLEDKILVNGTYDSGSQVSLINKRLVKIQSVSEDANRIKLKTVNGVTYTKGLINIKVKIFDVEENVDVFIVDNVDFEDFIIGLDMIKKFNLTQDEDLRIIQKKERIETETMNRLEEKAEEEIRINFNEHVNKNEFITNLHHLDYNKKTQIQRLIDKYDNVFAKDKYDVGTVKEYEARIDLLVDRYCSKRPYRCTIEDKIEIENQIANLLKNNLIEESYSPFSAPVTLAFKRDENTKSRLCIDFRELNKIIVPQAQPFPLISDLIIKARNCKYFTTLDINSAFWSIPLRIEDRQKTGFVTQEGHYQWTCLPFGLKTSPAIFQRILSNILRKYNLKEFTENYIDDILIFSQSFEKHIEHIEQVLQAIINEGFRLKFKKCTFAATSVKYLGHIIGNNTMQPIKDNIISIRNFPTPKTQKNVRQFLGKINFYREYIPNNSIILDPLHRLLKKNIQFTWSEECEKSFSDIKKILCSQPVLEIFDKDLPIRIYTDASLNGIGAILKQIQKDGKEKPVGYFSKKLNDTQKRKKAIYLECLAIKEAIKYWQYWLIGRKFTVFSDHKPLENLNIKARTDEELGELTFYLSQYDFNVKYIPGKNNTEADSLSRNPVLEENDNEEEVLKMVNHIKLEDIKADQQKIEKEKHKLIERNGILYKKIRNREKIILTEESSITLIKEVHTKWCHLGIQQMINKISPYYTAKSLTKNIKNICKTCDTCIKNKSRGQNKYGLMSHLGPATKPFQIMSIDTIGGFGGQRSTKKYLHLLVDHFTRFAFILTSKTQSAADFIKLVNKVLETEKIDILLADQYSGLNSKEFKEFLTDNDVQLIFTAVDTPFSNGLNERLNQTLVNKMRCKINEKKEKKSWTSVARECIDKYNETEHSVTGFAPEYLLEGKDTSILPQELRQPTNIDRWIKDREEALERTIRSHTYNKKIFDKGRKHIEFNIGELVYIENGNKMNRNKMDNLRIGPFEITGKISNTIYKINTGRTRKETGIYHITKLIRMEEGINSESLGEEYYE</sequence>
<dbReference type="GO" id="GO:0003676">
    <property type="term" value="F:nucleic acid binding"/>
    <property type="evidence" value="ECO:0007669"/>
    <property type="project" value="InterPro"/>
</dbReference>
<dbReference type="EMBL" id="JARQZJ010000122">
    <property type="protein sequence ID" value="KAK9889060.1"/>
    <property type="molecule type" value="Genomic_DNA"/>
</dbReference>
<evidence type="ECO:0000256" key="3">
    <source>
        <dbReference type="ARBA" id="ARBA00022695"/>
    </source>
</evidence>
<dbReference type="PROSITE" id="PS50994">
    <property type="entry name" value="INTEGRASE"/>
    <property type="match status" value="1"/>
</dbReference>
<evidence type="ECO:0000259" key="8">
    <source>
        <dbReference type="PROSITE" id="PS50878"/>
    </source>
</evidence>
<dbReference type="Pfam" id="PF17921">
    <property type="entry name" value="Integrase_H2C2"/>
    <property type="match status" value="1"/>
</dbReference>
<evidence type="ECO:0000256" key="4">
    <source>
        <dbReference type="ARBA" id="ARBA00022722"/>
    </source>
</evidence>
<evidence type="ECO:0000256" key="1">
    <source>
        <dbReference type="ARBA" id="ARBA00012493"/>
    </source>
</evidence>
<dbReference type="InterPro" id="IPR050951">
    <property type="entry name" value="Retrovirus_Pol_polyprotein"/>
</dbReference>
<dbReference type="GO" id="GO:0003964">
    <property type="term" value="F:RNA-directed DNA polymerase activity"/>
    <property type="evidence" value="ECO:0007669"/>
    <property type="project" value="UniProtKB-KW"/>
</dbReference>
<dbReference type="EMBL" id="JARQZJ010000104">
    <property type="protein sequence ID" value="KAK9887032.1"/>
    <property type="molecule type" value="Genomic_DNA"/>
</dbReference>
<keyword evidence="14" id="KW-1185">Reference proteome</keyword>
<accession>A0AAW1V325</accession>
<keyword evidence="7" id="KW-0511">Multifunctional enzyme</keyword>
<dbReference type="SUPFAM" id="SSF50630">
    <property type="entry name" value="Acid proteases"/>
    <property type="match status" value="1"/>
</dbReference>
<keyword evidence="6" id="KW-0695">RNA-directed DNA polymerase</keyword>
<evidence type="ECO:0000259" key="9">
    <source>
        <dbReference type="PROSITE" id="PS50994"/>
    </source>
</evidence>
<dbReference type="Proteomes" id="UP001431783">
    <property type="component" value="Unassembled WGS sequence"/>
</dbReference>
<dbReference type="EMBL" id="JARQZJ010000136">
    <property type="protein sequence ID" value="KAK9892629.1"/>
    <property type="molecule type" value="Genomic_DNA"/>
</dbReference>
<dbReference type="CDD" id="cd00303">
    <property type="entry name" value="retropepsin_like"/>
    <property type="match status" value="1"/>
</dbReference>
<dbReference type="Gene3D" id="3.10.10.10">
    <property type="entry name" value="HIV Type 1 Reverse Transcriptase, subunit A, domain 1"/>
    <property type="match status" value="1"/>
</dbReference>
<dbReference type="FunFam" id="3.30.70.270:FF:000026">
    <property type="entry name" value="Transposon Ty3-G Gag-Pol polyprotein"/>
    <property type="match status" value="1"/>
</dbReference>
<dbReference type="InterPro" id="IPR041588">
    <property type="entry name" value="Integrase_H2C2"/>
</dbReference>
<evidence type="ECO:0000256" key="5">
    <source>
        <dbReference type="ARBA" id="ARBA00022759"/>
    </source>
</evidence>